<keyword evidence="11 15" id="KW-0411">Iron-sulfur</keyword>
<evidence type="ECO:0000256" key="17">
    <source>
        <dbReference type="PIRSR" id="PIRSR000167-2"/>
    </source>
</evidence>
<comment type="function">
    <text evidence="13">Involved in the heme biosynthesis. Catalyzes the anaerobic oxidative decarboxylation of propionate groups of rings A and B of coproporphyrinogen III to yield the vinyl groups in protoporphyrinogen IX.</text>
</comment>
<feature type="binding site" evidence="16">
    <location>
        <position position="336"/>
    </location>
    <ligand>
        <name>S-adenosyl-L-methionine</name>
        <dbReference type="ChEBI" id="CHEBI:59789"/>
        <label>1</label>
    </ligand>
</feature>
<feature type="binding site" evidence="16">
    <location>
        <position position="119"/>
    </location>
    <ligand>
        <name>S-adenosyl-L-methionine</name>
        <dbReference type="ChEBI" id="CHEBI:59789"/>
        <label>1</label>
    </ligand>
</feature>
<organism evidence="19 20">
    <name type="scientific">Neiella litorisoli</name>
    <dbReference type="NCBI Taxonomy" id="2771431"/>
    <lineage>
        <taxon>Bacteria</taxon>
        <taxon>Pseudomonadati</taxon>
        <taxon>Pseudomonadota</taxon>
        <taxon>Gammaproteobacteria</taxon>
        <taxon>Alteromonadales</taxon>
        <taxon>Echinimonadaceae</taxon>
        <taxon>Neiella</taxon>
    </lineage>
</organism>
<evidence type="ECO:0000313" key="20">
    <source>
        <dbReference type="Proteomes" id="UP000638014"/>
    </source>
</evidence>
<feature type="binding site" evidence="16">
    <location>
        <position position="179"/>
    </location>
    <ligand>
        <name>S-adenosyl-L-methionine</name>
        <dbReference type="ChEBI" id="CHEBI:59789"/>
        <label>2</label>
    </ligand>
</feature>
<dbReference type="Gene3D" id="1.10.10.920">
    <property type="match status" value="1"/>
</dbReference>
<dbReference type="GO" id="GO:0005737">
    <property type="term" value="C:cytoplasm"/>
    <property type="evidence" value="ECO:0007669"/>
    <property type="project" value="UniProtKB-SubCell"/>
</dbReference>
<feature type="binding site" evidence="16">
    <location>
        <position position="191"/>
    </location>
    <ligand>
        <name>S-adenosyl-L-methionine</name>
        <dbReference type="ChEBI" id="CHEBI:59789"/>
        <label>2</label>
    </ligand>
</feature>
<dbReference type="InterPro" id="IPR006638">
    <property type="entry name" value="Elp3/MiaA/NifB-like_rSAM"/>
</dbReference>
<comment type="catalytic activity">
    <reaction evidence="14 15">
        <text>coproporphyrinogen III + 2 S-adenosyl-L-methionine = protoporphyrinogen IX + 2 5'-deoxyadenosine + 2 L-methionine + 2 CO2</text>
        <dbReference type="Rhea" id="RHEA:15425"/>
        <dbReference type="ChEBI" id="CHEBI:16526"/>
        <dbReference type="ChEBI" id="CHEBI:17319"/>
        <dbReference type="ChEBI" id="CHEBI:57307"/>
        <dbReference type="ChEBI" id="CHEBI:57309"/>
        <dbReference type="ChEBI" id="CHEBI:57844"/>
        <dbReference type="ChEBI" id="CHEBI:59789"/>
        <dbReference type="EC" id="1.3.98.3"/>
    </reaction>
</comment>
<dbReference type="GO" id="GO:0051989">
    <property type="term" value="F:coproporphyrinogen dehydrogenase activity"/>
    <property type="evidence" value="ECO:0007669"/>
    <property type="project" value="UniProtKB-EC"/>
</dbReference>
<feature type="binding site" evidence="17">
    <location>
        <position position="76"/>
    </location>
    <ligand>
        <name>[4Fe-4S] cluster</name>
        <dbReference type="ChEBI" id="CHEBI:49883"/>
        <note>4Fe-4S-S-AdoMet</note>
    </ligand>
</feature>
<keyword evidence="5 15" id="KW-0004">4Fe-4S</keyword>
<evidence type="ECO:0000256" key="14">
    <source>
        <dbReference type="ARBA" id="ARBA00048321"/>
    </source>
</evidence>
<evidence type="ECO:0000256" key="8">
    <source>
        <dbReference type="ARBA" id="ARBA00022723"/>
    </source>
</evidence>
<dbReference type="InterPro" id="IPR004558">
    <property type="entry name" value="Coprogen_oxidase_HemN"/>
</dbReference>
<sequence length="462" mass="52517">MQTGQPQQSDSDVIWDPALLEKYNTSGPRYTSYPTALSFHDQVTRADIISSWQQSDRNELSLYVHLPFCHTLCYYCGCNKVITRHPEKVDRYLDALEAEIAGLPAEFKTKPVSQIHWGGGTPTFLDSEQSERLMTMLRTAFAVQDSAQISIEVDPREFPLERLDTLKRIGFNRLSIGVQDFSETVQLAVNRIQSEQLVAHLMAHARSLGFDSINLDLIYGLPHQTIKSFAATLEQVLALDPERLSIFNYAHLPDRFAAQRKIKDEHLPPAEQKLAILRHTIDTLTSAGYQFIGMDHFAKPDDELAVAQRQGVLHRNFQGYTTHQNCDLLGLGVSSISQIGRSFSQNHRELKHYYQAIESHQHAHTKGYVLSQDDVIRQRVIRDLICNMQLTVGDIEKQFAIDFNDYFADAVQQLPELADDGLIVWDGNTITVEPAGKLLIRNICMLFDAYLKQSQQRFSKVI</sequence>
<evidence type="ECO:0000256" key="16">
    <source>
        <dbReference type="PIRSR" id="PIRSR000167-1"/>
    </source>
</evidence>
<dbReference type="GO" id="GO:0046872">
    <property type="term" value="F:metal ion binding"/>
    <property type="evidence" value="ECO:0007669"/>
    <property type="project" value="UniProtKB-KW"/>
</dbReference>
<dbReference type="PROSITE" id="PS51918">
    <property type="entry name" value="RADICAL_SAM"/>
    <property type="match status" value="1"/>
</dbReference>
<evidence type="ECO:0000256" key="12">
    <source>
        <dbReference type="ARBA" id="ARBA00023244"/>
    </source>
</evidence>
<evidence type="ECO:0000313" key="19">
    <source>
        <dbReference type="EMBL" id="MBD1387882.1"/>
    </source>
</evidence>
<evidence type="ECO:0000256" key="7">
    <source>
        <dbReference type="ARBA" id="ARBA00022691"/>
    </source>
</evidence>
<keyword evidence="20" id="KW-1185">Reference proteome</keyword>
<evidence type="ECO:0000259" key="18">
    <source>
        <dbReference type="PROSITE" id="PS51918"/>
    </source>
</evidence>
<keyword evidence="9 15" id="KW-0560">Oxidoreductase</keyword>
<feature type="binding site" evidence="16">
    <location>
        <position position="250"/>
    </location>
    <ligand>
        <name>S-adenosyl-L-methionine</name>
        <dbReference type="ChEBI" id="CHEBI:59789"/>
        <label>2</label>
    </ligand>
</feature>
<dbReference type="NCBIfam" id="TIGR00538">
    <property type="entry name" value="hemN"/>
    <property type="match status" value="1"/>
</dbReference>
<evidence type="ECO:0000256" key="3">
    <source>
        <dbReference type="ARBA" id="ARBA00005493"/>
    </source>
</evidence>
<dbReference type="PANTHER" id="PTHR13932">
    <property type="entry name" value="COPROPORPHYRINIGEN III OXIDASE"/>
    <property type="match status" value="1"/>
</dbReference>
<comment type="pathway">
    <text evidence="2 15">Porphyrin-containing compound metabolism; protoporphyrin-IX biosynthesis; protoporphyrinogen-IX from coproporphyrinogen-III (AdoMet route): step 1/1.</text>
</comment>
<dbReference type="EC" id="1.3.98.3" evidence="15"/>
<dbReference type="SFLD" id="SFLDG01082">
    <property type="entry name" value="B12-binding_domain_containing"/>
    <property type="match status" value="1"/>
</dbReference>
<dbReference type="GO" id="GO:0006782">
    <property type="term" value="P:protoporphyrinogen IX biosynthetic process"/>
    <property type="evidence" value="ECO:0007669"/>
    <property type="project" value="UniProtKB-UniPathway"/>
</dbReference>
<keyword evidence="7 15" id="KW-0949">S-adenosyl-L-methionine</keyword>
<dbReference type="SUPFAM" id="SSF102114">
    <property type="entry name" value="Radical SAM enzymes"/>
    <property type="match status" value="1"/>
</dbReference>
<name>A0A8J6QGH9_9GAMM</name>
<gene>
    <name evidence="19" type="primary">hemN</name>
    <name evidence="19" type="ORF">IC617_00430</name>
</gene>
<feature type="binding site" evidence="17">
    <location>
        <position position="73"/>
    </location>
    <ligand>
        <name>[4Fe-4S] cluster</name>
        <dbReference type="ChEBI" id="CHEBI:49883"/>
        <note>4Fe-4S-S-AdoMet</note>
    </ligand>
</feature>
<dbReference type="Pfam" id="PF04055">
    <property type="entry name" value="Radical_SAM"/>
    <property type="match status" value="1"/>
</dbReference>
<evidence type="ECO:0000256" key="11">
    <source>
        <dbReference type="ARBA" id="ARBA00023014"/>
    </source>
</evidence>
<dbReference type="PIRSF" id="PIRSF000167">
    <property type="entry name" value="HemN"/>
    <property type="match status" value="1"/>
</dbReference>
<evidence type="ECO:0000256" key="13">
    <source>
        <dbReference type="ARBA" id="ARBA00024295"/>
    </source>
</evidence>
<keyword evidence="10 15" id="KW-0408">Iron</keyword>
<keyword evidence="6 15" id="KW-0963">Cytoplasm</keyword>
<evidence type="ECO:0000256" key="4">
    <source>
        <dbReference type="ARBA" id="ARBA00011245"/>
    </source>
</evidence>
<dbReference type="SFLD" id="SFLDF00277">
    <property type="entry name" value="oxygen-independent_coproporphy"/>
    <property type="match status" value="1"/>
</dbReference>
<comment type="cofactor">
    <cofactor evidence="15 17">
        <name>[4Fe-4S] cluster</name>
        <dbReference type="ChEBI" id="CHEBI:49883"/>
    </cofactor>
    <text evidence="15 17">Binds 1 [4Fe-4S] cluster. The cluster is coordinated with 3 cysteines and an exchangeable S-adenosyl-L-methionine.</text>
</comment>
<feature type="binding site" evidence="17">
    <location>
        <position position="69"/>
    </location>
    <ligand>
        <name>[4Fe-4S] cluster</name>
        <dbReference type="ChEBI" id="CHEBI:49883"/>
        <note>4Fe-4S-S-AdoMet</note>
    </ligand>
</feature>
<comment type="caution">
    <text evidence="19">The sequence shown here is derived from an EMBL/GenBank/DDBJ whole genome shotgun (WGS) entry which is preliminary data.</text>
</comment>
<dbReference type="UniPathway" id="UPA00251">
    <property type="reaction ID" value="UER00323"/>
</dbReference>
<dbReference type="InterPro" id="IPR023404">
    <property type="entry name" value="rSAM_horseshoe"/>
</dbReference>
<dbReference type="AlphaFoldDB" id="A0A8J6QGH9"/>
<proteinExistence type="inferred from homology"/>
<evidence type="ECO:0000256" key="1">
    <source>
        <dbReference type="ARBA" id="ARBA00004496"/>
    </source>
</evidence>
<feature type="binding site" evidence="16">
    <location>
        <begin position="75"/>
        <end position="77"/>
    </location>
    <ligand>
        <name>S-adenosyl-L-methionine</name>
        <dbReference type="ChEBI" id="CHEBI:59789"/>
        <label>2</label>
    </ligand>
</feature>
<dbReference type="SFLD" id="SFLDG01065">
    <property type="entry name" value="anaerobic_coproporphyrinogen-I"/>
    <property type="match status" value="1"/>
</dbReference>
<dbReference type="SFLD" id="SFLDS00029">
    <property type="entry name" value="Radical_SAM"/>
    <property type="match status" value="1"/>
</dbReference>
<protein>
    <recommendedName>
        <fullName evidence="15">Coproporphyrinogen-III oxidase</fullName>
        <ecNumber evidence="15">1.3.98.3</ecNumber>
    </recommendedName>
</protein>
<evidence type="ECO:0000256" key="10">
    <source>
        <dbReference type="ARBA" id="ARBA00023004"/>
    </source>
</evidence>
<dbReference type="EMBL" id="JACXAF010000001">
    <property type="protein sequence ID" value="MBD1387882.1"/>
    <property type="molecule type" value="Genomic_DNA"/>
</dbReference>
<comment type="subunit">
    <text evidence="4">Monomer.</text>
</comment>
<dbReference type="CDD" id="cd01335">
    <property type="entry name" value="Radical_SAM"/>
    <property type="match status" value="1"/>
</dbReference>
<reference evidence="19" key="1">
    <citation type="submission" date="2020-09" db="EMBL/GenBank/DDBJ databases">
        <title>A novel bacterium of genus Neiella, isolated from South China Sea.</title>
        <authorList>
            <person name="Huang H."/>
            <person name="Mo K."/>
            <person name="Hu Y."/>
        </authorList>
    </citation>
    <scope>NUCLEOTIDE SEQUENCE</scope>
    <source>
        <strain evidence="19">HB171785</strain>
    </source>
</reference>
<evidence type="ECO:0000256" key="9">
    <source>
        <dbReference type="ARBA" id="ARBA00023002"/>
    </source>
</evidence>
<feature type="domain" description="Radical SAM core" evidence="18">
    <location>
        <begin position="54"/>
        <end position="278"/>
    </location>
</feature>
<feature type="binding site" evidence="16">
    <location>
        <begin position="120"/>
        <end position="121"/>
    </location>
    <ligand>
        <name>S-adenosyl-L-methionine</name>
        <dbReference type="ChEBI" id="CHEBI:59789"/>
        <label>2</label>
    </ligand>
</feature>
<feature type="binding site" evidence="16">
    <location>
        <position position="63"/>
    </location>
    <ligand>
        <name>S-adenosyl-L-methionine</name>
        <dbReference type="ChEBI" id="CHEBI:59789"/>
        <label>1</label>
    </ligand>
</feature>
<evidence type="ECO:0000256" key="5">
    <source>
        <dbReference type="ARBA" id="ARBA00022485"/>
    </source>
</evidence>
<comment type="similarity">
    <text evidence="3 15">Belongs to the anaerobic coproporphyrinogen-III oxidase family.</text>
</comment>
<dbReference type="SMART" id="SM00729">
    <property type="entry name" value="Elp3"/>
    <property type="match status" value="1"/>
</dbReference>
<dbReference type="GO" id="GO:0004109">
    <property type="term" value="F:coproporphyrinogen oxidase activity"/>
    <property type="evidence" value="ECO:0007669"/>
    <property type="project" value="InterPro"/>
</dbReference>
<dbReference type="Gene3D" id="3.80.30.20">
    <property type="entry name" value="tm_1862 like domain"/>
    <property type="match status" value="1"/>
</dbReference>
<evidence type="ECO:0000256" key="6">
    <source>
        <dbReference type="ARBA" id="ARBA00022490"/>
    </source>
</evidence>
<evidence type="ECO:0000256" key="15">
    <source>
        <dbReference type="PIRNR" id="PIRNR000167"/>
    </source>
</evidence>
<keyword evidence="8 15" id="KW-0479">Metal-binding</keyword>
<feature type="binding site" evidence="16">
    <location>
        <position position="152"/>
    </location>
    <ligand>
        <name>S-adenosyl-L-methionine</name>
        <dbReference type="ChEBI" id="CHEBI:59789"/>
        <label>1</label>
    </ligand>
</feature>
<dbReference type="FunFam" id="3.80.30.20:FF:000012">
    <property type="entry name" value="Coproporphyrinogen-III oxidase"/>
    <property type="match status" value="1"/>
</dbReference>
<accession>A0A8J6QGH9</accession>
<dbReference type="PANTHER" id="PTHR13932:SF6">
    <property type="entry name" value="OXYGEN-INDEPENDENT COPROPORPHYRINOGEN III OXIDASE"/>
    <property type="match status" value="1"/>
</dbReference>
<dbReference type="FunFam" id="1.10.10.920:FF:000001">
    <property type="entry name" value="Coproporphyrinogen-III oxidase"/>
    <property type="match status" value="1"/>
</dbReference>
<keyword evidence="12 15" id="KW-0627">Porphyrin biosynthesis</keyword>
<dbReference type="InterPro" id="IPR007197">
    <property type="entry name" value="rSAM"/>
</dbReference>
<dbReference type="InterPro" id="IPR034505">
    <property type="entry name" value="Coproporphyrinogen-III_oxidase"/>
</dbReference>
<dbReference type="GO" id="GO:0051539">
    <property type="term" value="F:4 iron, 4 sulfur cluster binding"/>
    <property type="evidence" value="ECO:0007669"/>
    <property type="project" value="UniProtKB-KW"/>
</dbReference>
<feature type="binding site" evidence="16">
    <location>
        <position position="216"/>
    </location>
    <ligand>
        <name>S-adenosyl-L-methionine</name>
        <dbReference type="ChEBI" id="CHEBI:59789"/>
        <label>2</label>
    </ligand>
</feature>
<dbReference type="InterPro" id="IPR058240">
    <property type="entry name" value="rSAM_sf"/>
</dbReference>
<comment type="subcellular location">
    <subcellularLocation>
        <location evidence="1 15">Cytoplasm</location>
    </subcellularLocation>
</comment>
<dbReference type="Proteomes" id="UP000638014">
    <property type="component" value="Unassembled WGS sequence"/>
</dbReference>
<evidence type="ECO:0000256" key="2">
    <source>
        <dbReference type="ARBA" id="ARBA00004785"/>
    </source>
</evidence>